<keyword evidence="14" id="KW-1185">Reference proteome</keyword>
<dbReference type="SUPFAM" id="SSF53623">
    <property type="entry name" value="MurD-like peptide ligases, catalytic domain"/>
    <property type="match status" value="1"/>
</dbReference>
<keyword evidence="5 10" id="KW-0547">Nucleotide-binding</keyword>
<evidence type="ECO:0000313" key="13">
    <source>
        <dbReference type="EMBL" id="MFC7321045.1"/>
    </source>
</evidence>
<gene>
    <name evidence="13" type="ORF">ACFQMN_09145</name>
</gene>
<evidence type="ECO:0000256" key="2">
    <source>
        <dbReference type="ARBA" id="ARBA00013025"/>
    </source>
</evidence>
<reference evidence="14" key="1">
    <citation type="journal article" date="2019" name="Int. J. Syst. Evol. Microbiol.">
        <title>The Global Catalogue of Microorganisms (GCM) 10K type strain sequencing project: providing services to taxonomists for standard genome sequencing and annotation.</title>
        <authorList>
            <consortium name="The Broad Institute Genomics Platform"/>
            <consortium name="The Broad Institute Genome Sequencing Center for Infectious Disease"/>
            <person name="Wu L."/>
            <person name="Ma J."/>
        </authorList>
    </citation>
    <scope>NUCLEOTIDE SEQUENCE [LARGE SCALE GENOMIC DNA]</scope>
    <source>
        <strain evidence="14">CCUG 73951</strain>
    </source>
</reference>
<evidence type="ECO:0000256" key="6">
    <source>
        <dbReference type="ARBA" id="ARBA00022840"/>
    </source>
</evidence>
<dbReference type="InterPro" id="IPR013221">
    <property type="entry name" value="Mur_ligase_cen"/>
</dbReference>
<dbReference type="InterPro" id="IPR036615">
    <property type="entry name" value="Mur_ligase_C_dom_sf"/>
</dbReference>
<dbReference type="SUPFAM" id="SSF53244">
    <property type="entry name" value="MurD-like peptide ligases, peptide-binding domain"/>
    <property type="match status" value="1"/>
</dbReference>
<organism evidence="13 14">
    <name type="scientific">Halobacillus campisalis</name>
    <dbReference type="NCBI Taxonomy" id="435909"/>
    <lineage>
        <taxon>Bacteria</taxon>
        <taxon>Bacillati</taxon>
        <taxon>Bacillota</taxon>
        <taxon>Bacilli</taxon>
        <taxon>Bacillales</taxon>
        <taxon>Bacillaceae</taxon>
        <taxon>Halobacillus</taxon>
    </lineage>
</organism>
<evidence type="ECO:0000256" key="8">
    <source>
        <dbReference type="ARBA" id="ARBA00030592"/>
    </source>
</evidence>
<keyword evidence="6 10" id="KW-0067">ATP-binding</keyword>
<dbReference type="Pfam" id="PF08245">
    <property type="entry name" value="Mur_ligase_M"/>
    <property type="match status" value="1"/>
</dbReference>
<comment type="catalytic activity">
    <reaction evidence="9">
        <text>(6S)-5,6,7,8-tetrahydrofolyl-(gamma-L-Glu)(n) + L-glutamate + ATP = (6S)-5,6,7,8-tetrahydrofolyl-(gamma-L-Glu)(n+1) + ADP + phosphate + H(+)</text>
        <dbReference type="Rhea" id="RHEA:10580"/>
        <dbReference type="Rhea" id="RHEA-COMP:14738"/>
        <dbReference type="Rhea" id="RHEA-COMP:14740"/>
        <dbReference type="ChEBI" id="CHEBI:15378"/>
        <dbReference type="ChEBI" id="CHEBI:29985"/>
        <dbReference type="ChEBI" id="CHEBI:30616"/>
        <dbReference type="ChEBI" id="CHEBI:43474"/>
        <dbReference type="ChEBI" id="CHEBI:141005"/>
        <dbReference type="ChEBI" id="CHEBI:456216"/>
        <dbReference type="EC" id="6.3.2.17"/>
    </reaction>
</comment>
<dbReference type="Pfam" id="PF02875">
    <property type="entry name" value="Mur_ligase_C"/>
    <property type="match status" value="1"/>
</dbReference>
<dbReference type="EC" id="6.3.2.17" evidence="2"/>
<comment type="caution">
    <text evidence="13">The sequence shown here is derived from an EMBL/GenBank/DDBJ whole genome shotgun (WGS) entry which is preliminary data.</text>
</comment>
<dbReference type="InterPro" id="IPR001645">
    <property type="entry name" value="Folylpolyglutamate_synth"/>
</dbReference>
<evidence type="ECO:0000256" key="9">
    <source>
        <dbReference type="ARBA" id="ARBA00047493"/>
    </source>
</evidence>
<dbReference type="PROSITE" id="PS01012">
    <property type="entry name" value="FOLYLPOLYGLU_SYNT_2"/>
    <property type="match status" value="1"/>
</dbReference>
<feature type="domain" description="Mur ligase central" evidence="12">
    <location>
        <begin position="44"/>
        <end position="270"/>
    </location>
</feature>
<dbReference type="InterPro" id="IPR036565">
    <property type="entry name" value="Mur-like_cat_sf"/>
</dbReference>
<keyword evidence="3 10" id="KW-0436">Ligase</keyword>
<evidence type="ECO:0000259" key="11">
    <source>
        <dbReference type="Pfam" id="PF02875"/>
    </source>
</evidence>
<dbReference type="PIRSF" id="PIRSF001563">
    <property type="entry name" value="Folylpolyglu_synth"/>
    <property type="match status" value="1"/>
</dbReference>
<dbReference type="RefSeq" id="WP_289214588.1">
    <property type="nucleotide sequence ID" value="NZ_JAPVRC010000001.1"/>
</dbReference>
<dbReference type="Proteomes" id="UP001596494">
    <property type="component" value="Unassembled WGS sequence"/>
</dbReference>
<dbReference type="InterPro" id="IPR018109">
    <property type="entry name" value="Folylpolyglutamate_synth_CS"/>
</dbReference>
<evidence type="ECO:0000256" key="7">
    <source>
        <dbReference type="ARBA" id="ARBA00022842"/>
    </source>
</evidence>
<feature type="domain" description="Mur ligase C-terminal" evidence="11">
    <location>
        <begin position="298"/>
        <end position="414"/>
    </location>
</feature>
<protein>
    <recommendedName>
        <fullName evidence="2">tetrahydrofolate synthase</fullName>
        <ecNumber evidence="2">6.3.2.17</ecNumber>
    </recommendedName>
    <alternativeName>
        <fullName evidence="8">Tetrahydrofolylpolyglutamate synthase</fullName>
    </alternativeName>
</protein>
<dbReference type="NCBIfam" id="TIGR01499">
    <property type="entry name" value="folC"/>
    <property type="match status" value="1"/>
</dbReference>
<comment type="similarity">
    <text evidence="1 10">Belongs to the folylpolyglutamate synthase family.</text>
</comment>
<keyword evidence="7" id="KW-0460">Magnesium</keyword>
<keyword evidence="4" id="KW-0479">Metal-binding</keyword>
<evidence type="ECO:0000256" key="1">
    <source>
        <dbReference type="ARBA" id="ARBA00008276"/>
    </source>
</evidence>
<name>A0ABW2K2U1_9BACI</name>
<dbReference type="PANTHER" id="PTHR11136:SF0">
    <property type="entry name" value="DIHYDROFOLATE SYNTHETASE-RELATED"/>
    <property type="match status" value="1"/>
</dbReference>
<evidence type="ECO:0000256" key="3">
    <source>
        <dbReference type="ARBA" id="ARBA00022598"/>
    </source>
</evidence>
<dbReference type="PANTHER" id="PTHR11136">
    <property type="entry name" value="FOLYLPOLYGLUTAMATE SYNTHASE-RELATED"/>
    <property type="match status" value="1"/>
</dbReference>
<dbReference type="InterPro" id="IPR004101">
    <property type="entry name" value="Mur_ligase_C"/>
</dbReference>
<evidence type="ECO:0000313" key="14">
    <source>
        <dbReference type="Proteomes" id="UP001596494"/>
    </source>
</evidence>
<dbReference type="GO" id="GO:0016874">
    <property type="term" value="F:ligase activity"/>
    <property type="evidence" value="ECO:0007669"/>
    <property type="project" value="UniProtKB-KW"/>
</dbReference>
<proteinExistence type="inferred from homology"/>
<dbReference type="EMBL" id="JBHTBY010000006">
    <property type="protein sequence ID" value="MFC7321045.1"/>
    <property type="molecule type" value="Genomic_DNA"/>
</dbReference>
<dbReference type="Gene3D" id="3.40.1190.10">
    <property type="entry name" value="Mur-like, catalytic domain"/>
    <property type="match status" value="1"/>
</dbReference>
<sequence length="426" mass="48115">MNYEDSIQWIHSREKFKFKPGLKRMEWMMEKLGHPEKQLNSIHIAGTNGKGSTVSFLRNLLQKQEYTVGTFTSPYIVRFNERMSINGDPISDYELADIVEMVKPLAEEAGQTELGEPTEFEVITVIAILYFKNKGVDFAVFETGLGGRYDSTNVIHPLVAIITNIGKDHTHILGNTFEEISYQKAGIIKKKTPVLTCVKQKEALEVIKKEAALQQADLLIDGEDFSAEYYGSSSDGEVFTFHMKTYDSPELVSNLKGVHQVANASLALGAIEQLRKMGFLIQQDFYPEAISATTWPARFETVQEDPRVILDGAHNEEGTEALVSTIENYFPNQTIYLLYAAVEGKPVHNMLEKLQPIVKEAWFTQFDFPKSLKGRDLEAESMIEPAHVEEDYREALNQILGKMTGKDVLIVSGSLYFISDIRKCFE</sequence>
<evidence type="ECO:0000256" key="4">
    <source>
        <dbReference type="ARBA" id="ARBA00022723"/>
    </source>
</evidence>
<accession>A0ABW2K2U1</accession>
<evidence type="ECO:0000259" key="12">
    <source>
        <dbReference type="Pfam" id="PF08245"/>
    </source>
</evidence>
<evidence type="ECO:0000256" key="5">
    <source>
        <dbReference type="ARBA" id="ARBA00022741"/>
    </source>
</evidence>
<evidence type="ECO:0000256" key="10">
    <source>
        <dbReference type="PIRNR" id="PIRNR001563"/>
    </source>
</evidence>
<dbReference type="Gene3D" id="3.90.190.20">
    <property type="entry name" value="Mur ligase, C-terminal domain"/>
    <property type="match status" value="1"/>
</dbReference>